<keyword evidence="4" id="KW-0949">S-adenosyl-L-methionine</keyword>
<keyword evidence="3" id="KW-0808">Transferase</keyword>
<dbReference type="Proteomes" id="UP000789508">
    <property type="component" value="Unassembled WGS sequence"/>
</dbReference>
<dbReference type="OrthoDB" id="660555at2759"/>
<evidence type="ECO:0000256" key="10">
    <source>
        <dbReference type="ARBA" id="ARBA00042508"/>
    </source>
</evidence>
<accession>A0A9N8ZT55</accession>
<comment type="caution">
    <text evidence="13">The sequence shown here is derived from an EMBL/GenBank/DDBJ whole genome shotgun (WGS) entry which is preliminary data.</text>
</comment>
<dbReference type="GO" id="GO:0016432">
    <property type="term" value="F:tRNA-uridine aminocarboxypropyltransferase activity"/>
    <property type="evidence" value="ECO:0007669"/>
    <property type="project" value="UniProtKB-EC"/>
</dbReference>
<dbReference type="EC" id="2.5.1.25" evidence="2"/>
<organism evidence="13 14">
    <name type="scientific">Ambispora leptoticha</name>
    <dbReference type="NCBI Taxonomy" id="144679"/>
    <lineage>
        <taxon>Eukaryota</taxon>
        <taxon>Fungi</taxon>
        <taxon>Fungi incertae sedis</taxon>
        <taxon>Mucoromycota</taxon>
        <taxon>Glomeromycotina</taxon>
        <taxon>Glomeromycetes</taxon>
        <taxon>Archaeosporales</taxon>
        <taxon>Ambisporaceae</taxon>
        <taxon>Ambispora</taxon>
    </lineage>
</organism>
<evidence type="ECO:0000256" key="6">
    <source>
        <dbReference type="ARBA" id="ARBA00023242"/>
    </source>
</evidence>
<evidence type="ECO:0000256" key="1">
    <source>
        <dbReference type="ARBA" id="ARBA00004123"/>
    </source>
</evidence>
<evidence type="ECO:0000313" key="13">
    <source>
        <dbReference type="EMBL" id="CAG8507160.1"/>
    </source>
</evidence>
<dbReference type="EMBL" id="CAJVPS010000756">
    <property type="protein sequence ID" value="CAG8507160.1"/>
    <property type="molecule type" value="Genomic_DNA"/>
</dbReference>
<dbReference type="GO" id="GO:0008033">
    <property type="term" value="P:tRNA processing"/>
    <property type="evidence" value="ECO:0007669"/>
    <property type="project" value="UniProtKB-KW"/>
</dbReference>
<evidence type="ECO:0000256" key="2">
    <source>
        <dbReference type="ARBA" id="ARBA00012386"/>
    </source>
</evidence>
<evidence type="ECO:0000259" key="12">
    <source>
        <dbReference type="SMART" id="SM01144"/>
    </source>
</evidence>
<gene>
    <name evidence="13" type="ORF">ALEPTO_LOCUS3784</name>
</gene>
<dbReference type="PANTHER" id="PTHR15627:SF8">
    <property type="entry name" value="TRNA-URIDINE AMINOCARBOXYPROPYLTRANSFERASE 1"/>
    <property type="match status" value="1"/>
</dbReference>
<evidence type="ECO:0000256" key="11">
    <source>
        <dbReference type="ARBA" id="ARBA00048718"/>
    </source>
</evidence>
<evidence type="ECO:0000256" key="8">
    <source>
        <dbReference type="ARBA" id="ARBA00038290"/>
    </source>
</evidence>
<dbReference type="Pfam" id="PF03942">
    <property type="entry name" value="DTW"/>
    <property type="match status" value="1"/>
</dbReference>
<evidence type="ECO:0000256" key="7">
    <source>
        <dbReference type="ARBA" id="ARBA00037050"/>
    </source>
</evidence>
<comment type="function">
    <text evidence="7">Catalyzes the formation of 3-(3-amino-3-carboxypropyl)uridine (acp3U) at position 20 in the D-loop of several cytoplasmic tRNAs (acp3U(20)).</text>
</comment>
<comment type="similarity">
    <text evidence="8">Belongs to the TDD superfamily. DTWD1 family.</text>
</comment>
<dbReference type="AlphaFoldDB" id="A0A9N8ZT55"/>
<evidence type="ECO:0000256" key="5">
    <source>
        <dbReference type="ARBA" id="ARBA00022694"/>
    </source>
</evidence>
<comment type="catalytic activity">
    <reaction evidence="11">
        <text>a uridine in tRNA + S-adenosyl-L-methionine = a 3-[(3S)-3-amino-3-carboxypropyl]uridine in tRNA + S-methyl-5'-thioadenosine + H(+)</text>
        <dbReference type="Rhea" id="RHEA:62432"/>
        <dbReference type="Rhea" id="RHEA-COMP:13339"/>
        <dbReference type="Rhea" id="RHEA-COMP:16092"/>
        <dbReference type="ChEBI" id="CHEBI:15378"/>
        <dbReference type="ChEBI" id="CHEBI:17509"/>
        <dbReference type="ChEBI" id="CHEBI:59789"/>
        <dbReference type="ChEBI" id="CHEBI:65315"/>
        <dbReference type="ChEBI" id="CHEBI:82930"/>
        <dbReference type="EC" id="2.5.1.25"/>
    </reaction>
</comment>
<sequence>MNSVTQANSSNRKDASNQVARFLAESVVSIGLSHDCCRTTLIIGGIAAWAANKANLTLSIDSNFDDKMENFNNDTDPFPGLENDTNETLFGTFKISSTAVLDTITTRSPCSECDKSVKYFCYRCFVAVGCSRDSVPRLKLPIKIDIIKHEEERNGKSTAIHAKILAPDDIMIYSYQNIPKFENYERLLLLFPGPDAKKLDEIPRESFDKLLVIDGTWHQATNMIRFTPEFSKIRKVTIKPCTTLFWRFQNRDKHYLATIEAIYYVLKEYHEAYDDIVDDVGKRNGYDGRGKKV</sequence>
<dbReference type="InterPro" id="IPR005636">
    <property type="entry name" value="DTW"/>
</dbReference>
<keyword evidence="5" id="KW-0819">tRNA processing</keyword>
<comment type="subcellular location">
    <subcellularLocation>
        <location evidence="1">Nucleus</location>
    </subcellularLocation>
</comment>
<evidence type="ECO:0000313" key="14">
    <source>
        <dbReference type="Proteomes" id="UP000789508"/>
    </source>
</evidence>
<dbReference type="SMART" id="SM01144">
    <property type="entry name" value="DTW"/>
    <property type="match status" value="1"/>
</dbReference>
<dbReference type="InterPro" id="IPR051521">
    <property type="entry name" value="tRNA_Mod/Golgi_Maint"/>
</dbReference>
<dbReference type="GO" id="GO:0005634">
    <property type="term" value="C:nucleus"/>
    <property type="evidence" value="ECO:0007669"/>
    <property type="project" value="UniProtKB-SubCell"/>
</dbReference>
<evidence type="ECO:0000256" key="3">
    <source>
        <dbReference type="ARBA" id="ARBA00022679"/>
    </source>
</evidence>
<protein>
    <recommendedName>
        <fullName evidence="9">tRNA-uridine aminocarboxypropyltransferase 1</fullName>
        <ecNumber evidence="2">2.5.1.25</ecNumber>
    </recommendedName>
    <alternativeName>
        <fullName evidence="10">DTW domain-containing protein 1</fullName>
    </alternativeName>
</protein>
<reference evidence="13" key="1">
    <citation type="submission" date="2021-06" db="EMBL/GenBank/DDBJ databases">
        <authorList>
            <person name="Kallberg Y."/>
            <person name="Tangrot J."/>
            <person name="Rosling A."/>
        </authorList>
    </citation>
    <scope>NUCLEOTIDE SEQUENCE</scope>
    <source>
        <strain evidence="13">FL130A</strain>
    </source>
</reference>
<keyword evidence="14" id="KW-1185">Reference proteome</keyword>
<evidence type="ECO:0000256" key="9">
    <source>
        <dbReference type="ARBA" id="ARBA00039242"/>
    </source>
</evidence>
<keyword evidence="6" id="KW-0539">Nucleus</keyword>
<dbReference type="PANTHER" id="PTHR15627">
    <property type="entry name" value="NATURAL KILLER CELL-SPECIFIC ANTIGEN KLIP1"/>
    <property type="match status" value="1"/>
</dbReference>
<evidence type="ECO:0000256" key="4">
    <source>
        <dbReference type="ARBA" id="ARBA00022691"/>
    </source>
</evidence>
<name>A0A9N8ZT55_9GLOM</name>
<proteinExistence type="inferred from homology"/>
<feature type="domain" description="DTW" evidence="12">
    <location>
        <begin position="117"/>
        <end position="281"/>
    </location>
</feature>